<evidence type="ECO:0000313" key="1">
    <source>
        <dbReference type="EMBL" id="SUI44159.1"/>
    </source>
</evidence>
<protein>
    <submittedName>
        <fullName evidence="1">Uncharacterized protein</fullName>
    </submittedName>
</protein>
<evidence type="ECO:0000313" key="2">
    <source>
        <dbReference type="Proteomes" id="UP000254765"/>
    </source>
</evidence>
<gene>
    <name evidence="1" type="ORF">NCTC10211_01649</name>
</gene>
<dbReference type="AntiFam" id="ANF00178">
    <property type="entry name" value="Shadow ORF (opposite dhbF)"/>
</dbReference>
<proteinExistence type="predicted"/>
<organism evidence="1 2">
    <name type="scientific">Serratia marcescens</name>
    <dbReference type="NCBI Taxonomy" id="615"/>
    <lineage>
        <taxon>Bacteria</taxon>
        <taxon>Pseudomonadati</taxon>
        <taxon>Pseudomonadota</taxon>
        <taxon>Gammaproteobacteria</taxon>
        <taxon>Enterobacterales</taxon>
        <taxon>Yersiniaceae</taxon>
        <taxon>Serratia</taxon>
    </lineage>
</organism>
<accession>A0A379YEJ8</accession>
<dbReference type="EMBL" id="UGYK01000002">
    <property type="protein sequence ID" value="SUI44159.1"/>
    <property type="molecule type" value="Genomic_DNA"/>
</dbReference>
<name>A0A379YEJ8_SERMA</name>
<dbReference type="Proteomes" id="UP000254765">
    <property type="component" value="Unassembled WGS sequence"/>
</dbReference>
<sequence length="82" mass="9058">MTLTLKMQSRHGDIAQRVQRVFAAIVDQNESGAAILQHVAQTVLRIVGIERYIGGARLQDGVQGNHHIRAAVDAYRDAIVRL</sequence>
<reference evidence="1 2" key="1">
    <citation type="submission" date="2018-06" db="EMBL/GenBank/DDBJ databases">
        <authorList>
            <consortium name="Pathogen Informatics"/>
            <person name="Doyle S."/>
        </authorList>
    </citation>
    <scope>NUCLEOTIDE SEQUENCE [LARGE SCALE GENOMIC DNA]</scope>
    <source>
        <strain evidence="1 2">NCTC10211</strain>
    </source>
</reference>
<dbReference type="AlphaFoldDB" id="A0A379YEJ8"/>